<dbReference type="AlphaFoldDB" id="A0A1H4HCX4"/>
<protein>
    <submittedName>
        <fullName evidence="2">NAD(P)H-dependent FMN reductase</fullName>
    </submittedName>
</protein>
<dbReference type="GO" id="GO:0005829">
    <property type="term" value="C:cytosol"/>
    <property type="evidence" value="ECO:0007669"/>
    <property type="project" value="TreeGrafter"/>
</dbReference>
<keyword evidence="3" id="KW-1185">Reference proteome</keyword>
<evidence type="ECO:0000313" key="3">
    <source>
        <dbReference type="Proteomes" id="UP000198850"/>
    </source>
</evidence>
<dbReference type="PANTHER" id="PTHR30543">
    <property type="entry name" value="CHROMATE REDUCTASE"/>
    <property type="match status" value="1"/>
</dbReference>
<dbReference type="InterPro" id="IPR050712">
    <property type="entry name" value="NAD(P)H-dep_reductase"/>
</dbReference>
<dbReference type="PANTHER" id="PTHR30543:SF21">
    <property type="entry name" value="NAD(P)H-DEPENDENT FMN REDUCTASE LOT6"/>
    <property type="match status" value="1"/>
</dbReference>
<dbReference type="GO" id="GO:0016491">
    <property type="term" value="F:oxidoreductase activity"/>
    <property type="evidence" value="ECO:0007669"/>
    <property type="project" value="InterPro"/>
</dbReference>
<dbReference type="OrthoDB" id="9812295at2"/>
<dbReference type="InterPro" id="IPR029039">
    <property type="entry name" value="Flavoprotein-like_sf"/>
</dbReference>
<sequence length="189" mass="21288">MDKLLIISSTVRPGRKGPIIASWITDLAKESGQFEVEMIDLGELKLPLMDEPNHPSMKKYEHEHTKKWSAKIDVADAFIFVTGEYNFGYPAPLRNALEYLYQEWNYKAAGVVSYGGISAGTRAAKALKDDLATFKIVPLYEAVNIPFFTERINEEDIFEPAETTSRIAAAMLKELVRWTKGLKTIKADV</sequence>
<evidence type="ECO:0000313" key="2">
    <source>
        <dbReference type="EMBL" id="SEB19526.1"/>
    </source>
</evidence>
<accession>A0A1H4HCX4</accession>
<reference evidence="2 3" key="1">
    <citation type="submission" date="2016-10" db="EMBL/GenBank/DDBJ databases">
        <authorList>
            <person name="de Groot N.N."/>
        </authorList>
    </citation>
    <scope>NUCLEOTIDE SEQUENCE [LARGE SCALE GENOMIC DNA]</scope>
    <source>
        <strain evidence="2 3">DSM 19033</strain>
    </source>
</reference>
<dbReference type="SUPFAM" id="SSF52218">
    <property type="entry name" value="Flavoproteins"/>
    <property type="match status" value="1"/>
</dbReference>
<evidence type="ECO:0000259" key="1">
    <source>
        <dbReference type="Pfam" id="PF03358"/>
    </source>
</evidence>
<dbReference type="Pfam" id="PF03358">
    <property type="entry name" value="FMN_red"/>
    <property type="match status" value="1"/>
</dbReference>
<organism evidence="2 3">
    <name type="scientific">Pedobacter hartonius</name>
    <dbReference type="NCBI Taxonomy" id="425514"/>
    <lineage>
        <taxon>Bacteria</taxon>
        <taxon>Pseudomonadati</taxon>
        <taxon>Bacteroidota</taxon>
        <taxon>Sphingobacteriia</taxon>
        <taxon>Sphingobacteriales</taxon>
        <taxon>Sphingobacteriaceae</taxon>
        <taxon>Pedobacter</taxon>
    </lineage>
</organism>
<dbReference type="RefSeq" id="WP_090559838.1">
    <property type="nucleotide sequence ID" value="NZ_FNRA01000015.1"/>
</dbReference>
<gene>
    <name evidence="2" type="ORF">SAMN05443550_11593</name>
</gene>
<dbReference type="Proteomes" id="UP000198850">
    <property type="component" value="Unassembled WGS sequence"/>
</dbReference>
<feature type="domain" description="NADPH-dependent FMN reductase-like" evidence="1">
    <location>
        <begin position="3"/>
        <end position="148"/>
    </location>
</feature>
<dbReference type="InterPro" id="IPR005025">
    <property type="entry name" value="FMN_Rdtase-like_dom"/>
</dbReference>
<name>A0A1H4HCX4_9SPHI</name>
<dbReference type="GO" id="GO:0010181">
    <property type="term" value="F:FMN binding"/>
    <property type="evidence" value="ECO:0007669"/>
    <property type="project" value="TreeGrafter"/>
</dbReference>
<proteinExistence type="predicted"/>
<dbReference type="STRING" id="425514.SAMN05443550_11593"/>
<dbReference type="EMBL" id="FNRA01000015">
    <property type="protein sequence ID" value="SEB19526.1"/>
    <property type="molecule type" value="Genomic_DNA"/>
</dbReference>
<dbReference type="Gene3D" id="3.40.50.360">
    <property type="match status" value="1"/>
</dbReference>